<dbReference type="Gene3D" id="3.40.47.10">
    <property type="match status" value="1"/>
</dbReference>
<dbReference type="UniPathway" id="UPA00094"/>
<dbReference type="Proteomes" id="UP000468901">
    <property type="component" value="Unassembled WGS sequence"/>
</dbReference>
<evidence type="ECO:0000256" key="11">
    <source>
        <dbReference type="ARBA" id="ARBA00051096"/>
    </source>
</evidence>
<keyword evidence="7 12" id="KW-0443">Lipid metabolism</keyword>
<dbReference type="HAMAP" id="MF_01815">
    <property type="entry name" value="FabH"/>
    <property type="match status" value="1"/>
</dbReference>
<evidence type="ECO:0000256" key="9">
    <source>
        <dbReference type="ARBA" id="ARBA00023268"/>
    </source>
</evidence>
<evidence type="ECO:0000256" key="4">
    <source>
        <dbReference type="ARBA" id="ARBA00022516"/>
    </source>
</evidence>
<gene>
    <name evidence="12 15" type="primary">fabH</name>
    <name evidence="15" type="ORF">F2P47_08895</name>
</gene>
<dbReference type="NCBIfam" id="TIGR00747">
    <property type="entry name" value="fabH"/>
    <property type="match status" value="1"/>
</dbReference>
<feature type="domain" description="Beta-ketoacyl-[acyl-carrier-protein] synthase III N-terminal" evidence="14">
    <location>
        <begin position="109"/>
        <end position="192"/>
    </location>
</feature>
<dbReference type="InterPro" id="IPR004655">
    <property type="entry name" value="FabH"/>
</dbReference>
<dbReference type="FunFam" id="3.40.47.10:FF:000004">
    <property type="entry name" value="3-oxoacyl-[acyl-carrier-protein] synthase 3"/>
    <property type="match status" value="1"/>
</dbReference>
<dbReference type="InterPro" id="IPR016039">
    <property type="entry name" value="Thiolase-like"/>
</dbReference>
<dbReference type="PANTHER" id="PTHR43091">
    <property type="entry name" value="3-OXOACYL-[ACYL-CARRIER-PROTEIN] SYNTHASE"/>
    <property type="match status" value="1"/>
</dbReference>
<keyword evidence="10 12" id="KW-0012">Acyltransferase</keyword>
<evidence type="ECO:0000256" key="6">
    <source>
        <dbReference type="ARBA" id="ARBA00022832"/>
    </source>
</evidence>
<reference evidence="15 16" key="1">
    <citation type="submission" date="2019-09" db="EMBL/GenBank/DDBJ databases">
        <title>Parvibaculum sedimenti sp. nov., isolated from sediment.</title>
        <authorList>
            <person name="Wang Y."/>
        </authorList>
    </citation>
    <scope>NUCLEOTIDE SEQUENCE [LARGE SCALE GENOMIC DNA]</scope>
    <source>
        <strain evidence="15 16">HXT-9</strain>
    </source>
</reference>
<evidence type="ECO:0000256" key="8">
    <source>
        <dbReference type="ARBA" id="ARBA00023160"/>
    </source>
</evidence>
<name>A0A6N6VIY7_9HYPH</name>
<dbReference type="RefSeq" id="WP_152216001.1">
    <property type="nucleotide sequence ID" value="NZ_JBAQYD010000149.1"/>
</dbReference>
<dbReference type="EC" id="2.3.1.180" evidence="3 12"/>
<comment type="caution">
    <text evidence="15">The sequence shown here is derived from an EMBL/GenBank/DDBJ whole genome shotgun (WGS) entry which is preliminary data.</text>
</comment>
<evidence type="ECO:0000256" key="7">
    <source>
        <dbReference type="ARBA" id="ARBA00023098"/>
    </source>
</evidence>
<keyword evidence="4 12" id="KW-0444">Lipid biosynthesis</keyword>
<dbReference type="GO" id="GO:0005737">
    <property type="term" value="C:cytoplasm"/>
    <property type="evidence" value="ECO:0007669"/>
    <property type="project" value="UniProtKB-SubCell"/>
</dbReference>
<feature type="active site" evidence="12">
    <location>
        <position position="115"/>
    </location>
</feature>
<evidence type="ECO:0000259" key="13">
    <source>
        <dbReference type="Pfam" id="PF08541"/>
    </source>
</evidence>
<keyword evidence="16" id="KW-1185">Reference proteome</keyword>
<feature type="domain" description="Beta-ketoacyl-[acyl-carrier-protein] synthase III C-terminal" evidence="13">
    <location>
        <begin position="236"/>
        <end position="325"/>
    </location>
</feature>
<dbReference type="Pfam" id="PF08545">
    <property type="entry name" value="ACP_syn_III"/>
    <property type="match status" value="1"/>
</dbReference>
<evidence type="ECO:0000256" key="1">
    <source>
        <dbReference type="ARBA" id="ARBA00005194"/>
    </source>
</evidence>
<evidence type="ECO:0000256" key="12">
    <source>
        <dbReference type="HAMAP-Rule" id="MF_01815"/>
    </source>
</evidence>
<dbReference type="GO" id="GO:0004315">
    <property type="term" value="F:3-oxoacyl-[acyl-carrier-protein] synthase activity"/>
    <property type="evidence" value="ECO:0007669"/>
    <property type="project" value="InterPro"/>
</dbReference>
<dbReference type="InterPro" id="IPR013747">
    <property type="entry name" value="ACP_syn_III_C"/>
</dbReference>
<feature type="region of interest" description="ACP-binding" evidence="12">
    <location>
        <begin position="253"/>
        <end position="257"/>
    </location>
</feature>
<evidence type="ECO:0000256" key="2">
    <source>
        <dbReference type="ARBA" id="ARBA00008642"/>
    </source>
</evidence>
<dbReference type="EMBL" id="WESC01000007">
    <property type="protein sequence ID" value="KAB7740115.1"/>
    <property type="molecule type" value="Genomic_DNA"/>
</dbReference>
<keyword evidence="9 12" id="KW-0511">Multifunctional enzyme</keyword>
<dbReference type="CDD" id="cd00830">
    <property type="entry name" value="KAS_III"/>
    <property type="match status" value="1"/>
</dbReference>
<dbReference type="GO" id="GO:0033818">
    <property type="term" value="F:beta-ketoacyl-acyl-carrier-protein synthase III activity"/>
    <property type="evidence" value="ECO:0007669"/>
    <property type="project" value="UniProtKB-UniRule"/>
</dbReference>
<feature type="active site" evidence="12">
    <location>
        <position position="252"/>
    </location>
</feature>
<keyword evidence="8 12" id="KW-0275">Fatty acid biosynthesis</keyword>
<evidence type="ECO:0000259" key="14">
    <source>
        <dbReference type="Pfam" id="PF08545"/>
    </source>
</evidence>
<comment type="pathway">
    <text evidence="1 12">Lipid metabolism; fatty acid biosynthesis.</text>
</comment>
<dbReference type="GO" id="GO:0006633">
    <property type="term" value="P:fatty acid biosynthetic process"/>
    <property type="evidence" value="ECO:0007669"/>
    <property type="project" value="UniProtKB-UniRule"/>
</dbReference>
<sequence>MSIIRSVVTGCGSYLPARRVTNDDLSKIVDTSDEWIVERTGIHARHLAADGELTSHMALKAARAAIANAGIDAQEIDTIILGTTTPDNTFPATAVTVQAELGLHHGAAFDVQAVCSGFVYALTIADSFIRSGQSKTVLVIGAETFSRLLDWNDRTTCVLFGDGAGAVIVQAGEGEGTNADRGILTAHLHSDGRYKEKLYVDGGPSSTQTVGHVRMEGRDVFRHAVVNIADTITESLAATGLTAADIDWFVPHQANKRILDGTAKRIGLPPEKVIMTVGEHGNTSAASVPLALDTALKDGRIKRGNLVLLEAMGGGFTWGSVLLRW</sequence>
<organism evidence="15 16">
    <name type="scientific">Parvibaculum sedimenti</name>
    <dbReference type="NCBI Taxonomy" id="2608632"/>
    <lineage>
        <taxon>Bacteria</taxon>
        <taxon>Pseudomonadati</taxon>
        <taxon>Pseudomonadota</taxon>
        <taxon>Alphaproteobacteria</taxon>
        <taxon>Hyphomicrobiales</taxon>
        <taxon>Parvibaculaceae</taxon>
        <taxon>Parvibaculum</taxon>
    </lineage>
</organism>
<keyword evidence="5 12" id="KW-0808">Transferase</keyword>
<evidence type="ECO:0000313" key="16">
    <source>
        <dbReference type="Proteomes" id="UP000468901"/>
    </source>
</evidence>
<comment type="subcellular location">
    <subcellularLocation>
        <location evidence="12">Cytoplasm</location>
    </subcellularLocation>
</comment>
<dbReference type="NCBIfam" id="NF006829">
    <property type="entry name" value="PRK09352.1"/>
    <property type="match status" value="1"/>
</dbReference>
<feature type="active site" evidence="12">
    <location>
        <position position="282"/>
    </location>
</feature>
<comment type="similarity">
    <text evidence="2 12">Belongs to the thiolase-like superfamily. FabH family.</text>
</comment>
<evidence type="ECO:0000256" key="5">
    <source>
        <dbReference type="ARBA" id="ARBA00022679"/>
    </source>
</evidence>
<evidence type="ECO:0000256" key="10">
    <source>
        <dbReference type="ARBA" id="ARBA00023315"/>
    </source>
</evidence>
<dbReference type="Pfam" id="PF08541">
    <property type="entry name" value="ACP_syn_III_C"/>
    <property type="match status" value="1"/>
</dbReference>
<dbReference type="PANTHER" id="PTHR43091:SF1">
    <property type="entry name" value="BETA-KETOACYL-[ACYL-CARRIER-PROTEIN] SYNTHASE III, CHLOROPLASTIC"/>
    <property type="match status" value="1"/>
</dbReference>
<keyword evidence="12" id="KW-0963">Cytoplasm</keyword>
<comment type="subunit">
    <text evidence="12">Homodimer.</text>
</comment>
<keyword evidence="6 12" id="KW-0276">Fatty acid metabolism</keyword>
<comment type="catalytic activity">
    <reaction evidence="11">
        <text>malonyl-[ACP] + acetyl-CoA + H(+) = 3-oxobutanoyl-[ACP] + CO2 + CoA</text>
        <dbReference type="Rhea" id="RHEA:12080"/>
        <dbReference type="Rhea" id="RHEA-COMP:9623"/>
        <dbReference type="Rhea" id="RHEA-COMP:9625"/>
        <dbReference type="ChEBI" id="CHEBI:15378"/>
        <dbReference type="ChEBI" id="CHEBI:16526"/>
        <dbReference type="ChEBI" id="CHEBI:57287"/>
        <dbReference type="ChEBI" id="CHEBI:57288"/>
        <dbReference type="ChEBI" id="CHEBI:78449"/>
        <dbReference type="ChEBI" id="CHEBI:78450"/>
        <dbReference type="EC" id="2.3.1.180"/>
    </reaction>
    <physiologicalReaction direction="left-to-right" evidence="11">
        <dbReference type="Rhea" id="RHEA:12081"/>
    </physiologicalReaction>
</comment>
<dbReference type="AlphaFoldDB" id="A0A6N6VIY7"/>
<comment type="domain">
    <text evidence="12">The last Arg residue of the ACP-binding site is essential for the weak association between ACP/AcpP and FabH.</text>
</comment>
<comment type="function">
    <text evidence="12">Catalyzes the condensation reaction of fatty acid synthesis by the addition to an acyl acceptor of two carbons from malonyl-ACP. Catalyzes the first condensation reaction which initiates fatty acid synthesis and may therefore play a role in governing the total rate of fatty acid production. Possesses both acetoacetyl-ACP synthase and acetyl transacylase activities. Its substrate specificity determines the biosynthesis of branched-chain and/or straight-chain of fatty acids.</text>
</comment>
<dbReference type="InterPro" id="IPR013751">
    <property type="entry name" value="ACP_syn_III_N"/>
</dbReference>
<evidence type="ECO:0000256" key="3">
    <source>
        <dbReference type="ARBA" id="ARBA00012333"/>
    </source>
</evidence>
<accession>A0A6N6VIY7</accession>
<evidence type="ECO:0000313" key="15">
    <source>
        <dbReference type="EMBL" id="KAB7740115.1"/>
    </source>
</evidence>
<protein>
    <recommendedName>
        <fullName evidence="3 12">Beta-ketoacyl-[acyl-carrier-protein] synthase III</fullName>
        <shortName evidence="12">Beta-ketoacyl-ACP synthase III</shortName>
        <shortName evidence="12">KAS III</shortName>
        <ecNumber evidence="3 12">2.3.1.180</ecNumber>
    </recommendedName>
    <alternativeName>
        <fullName evidence="12">3-oxoacyl-[acyl-carrier-protein] synthase 3</fullName>
    </alternativeName>
    <alternativeName>
        <fullName evidence="12">3-oxoacyl-[acyl-carrier-protein] synthase III</fullName>
    </alternativeName>
</protein>
<proteinExistence type="inferred from homology"/>
<dbReference type="SUPFAM" id="SSF53901">
    <property type="entry name" value="Thiolase-like"/>
    <property type="match status" value="1"/>
</dbReference>